<keyword evidence="2" id="KW-1185">Reference proteome</keyword>
<gene>
    <name evidence="1" type="ORF">Ae201684_004550</name>
</gene>
<evidence type="ECO:0000313" key="1">
    <source>
        <dbReference type="EMBL" id="KAF0739970.1"/>
    </source>
</evidence>
<reference evidence="1 2" key="1">
    <citation type="submission" date="2019-07" db="EMBL/GenBank/DDBJ databases">
        <title>Genomics analysis of Aphanomyces spp. identifies a new class of oomycete effector associated with host adaptation.</title>
        <authorList>
            <person name="Gaulin E."/>
        </authorList>
    </citation>
    <scope>NUCLEOTIDE SEQUENCE [LARGE SCALE GENOMIC DNA]</scope>
    <source>
        <strain evidence="1 2">ATCC 201684</strain>
    </source>
</reference>
<comment type="caution">
    <text evidence="1">The sequence shown here is derived from an EMBL/GenBank/DDBJ whole genome shotgun (WGS) entry which is preliminary data.</text>
</comment>
<protein>
    <submittedName>
        <fullName evidence="1">Uncharacterized protein</fullName>
    </submittedName>
</protein>
<dbReference type="EMBL" id="VJMJ01000056">
    <property type="protein sequence ID" value="KAF0739970.1"/>
    <property type="molecule type" value="Genomic_DNA"/>
</dbReference>
<name>A0A6G0XI06_9STRA</name>
<accession>A0A6G0XI06</accession>
<proteinExistence type="predicted"/>
<organism evidence="1 2">
    <name type="scientific">Aphanomyces euteiches</name>
    <dbReference type="NCBI Taxonomy" id="100861"/>
    <lineage>
        <taxon>Eukaryota</taxon>
        <taxon>Sar</taxon>
        <taxon>Stramenopiles</taxon>
        <taxon>Oomycota</taxon>
        <taxon>Saprolegniomycetes</taxon>
        <taxon>Saprolegniales</taxon>
        <taxon>Verrucalvaceae</taxon>
        <taxon>Aphanomyces</taxon>
    </lineage>
</organism>
<dbReference type="Proteomes" id="UP000481153">
    <property type="component" value="Unassembled WGS sequence"/>
</dbReference>
<sequence length="261" mass="30222">MPINHPLHSTPIFVHADIRIYLLSILESGTDSCYLRASGVPPHIELYKKLDQTQSSISTLPRLIVNELREIIEQNGVMAGNITQGFLETTISKAIADIVGRTGIQNNTQSSCAAESSIEHQIYYWGDGMHLLPESFKFPSVEISVAWKLWWRGNPTEKILPYRKIKTIDLADKKQRNIFYDWKFIMEKLYNYYKRETGLELASTPTEIELIRSFQVVQTMLLPTQKETPQKRQRHDSQLATLTVVRHFREHQKQNLSRTHT</sequence>
<dbReference type="AlphaFoldDB" id="A0A6G0XI06"/>
<evidence type="ECO:0000313" key="2">
    <source>
        <dbReference type="Proteomes" id="UP000481153"/>
    </source>
</evidence>
<dbReference type="VEuPathDB" id="FungiDB:AeMF1_006297"/>